<dbReference type="GO" id="GO:0003676">
    <property type="term" value="F:nucleic acid binding"/>
    <property type="evidence" value="ECO:0007669"/>
    <property type="project" value="InterPro"/>
</dbReference>
<organism evidence="1 2">
    <name type="scientific">Dendroctonus ponderosae</name>
    <name type="common">Mountain pine beetle</name>
    <dbReference type="NCBI Taxonomy" id="77166"/>
    <lineage>
        <taxon>Eukaryota</taxon>
        <taxon>Metazoa</taxon>
        <taxon>Ecdysozoa</taxon>
        <taxon>Arthropoda</taxon>
        <taxon>Hexapoda</taxon>
        <taxon>Insecta</taxon>
        <taxon>Pterygota</taxon>
        <taxon>Neoptera</taxon>
        <taxon>Endopterygota</taxon>
        <taxon>Coleoptera</taxon>
        <taxon>Polyphaga</taxon>
        <taxon>Cucujiformia</taxon>
        <taxon>Curculionidae</taxon>
        <taxon>Scolytinae</taxon>
        <taxon>Dendroctonus</taxon>
    </lineage>
</organism>
<dbReference type="InterPro" id="IPR036397">
    <property type="entry name" value="RNaseH_sf"/>
</dbReference>
<dbReference type="AlphaFoldDB" id="U4UTZ7"/>
<evidence type="ECO:0008006" key="3">
    <source>
        <dbReference type="Google" id="ProtNLM"/>
    </source>
</evidence>
<dbReference type="PANTHER" id="PTHR47326">
    <property type="entry name" value="TRANSPOSABLE ELEMENT TC3 TRANSPOSASE-LIKE PROTEIN"/>
    <property type="match status" value="1"/>
</dbReference>
<dbReference type="EMBL" id="KI209259">
    <property type="protein sequence ID" value="ERL96003.1"/>
    <property type="molecule type" value="Genomic_DNA"/>
</dbReference>
<evidence type="ECO:0000313" key="1">
    <source>
        <dbReference type="EMBL" id="ERL96003.1"/>
    </source>
</evidence>
<evidence type="ECO:0000313" key="2">
    <source>
        <dbReference type="Proteomes" id="UP000030742"/>
    </source>
</evidence>
<dbReference type="STRING" id="77166.U4UTZ7"/>
<gene>
    <name evidence="1" type="ORF">D910_00787</name>
</gene>
<protein>
    <recommendedName>
        <fullName evidence="3">Tc1-like transposase DDE domain-containing protein</fullName>
    </recommendedName>
</protein>
<reference evidence="1 2" key="1">
    <citation type="journal article" date="2013" name="Genome Biol.">
        <title>Draft genome of the mountain pine beetle, Dendroctonus ponderosae Hopkins, a major forest pest.</title>
        <authorList>
            <person name="Keeling C.I."/>
            <person name="Yuen M.M."/>
            <person name="Liao N.Y."/>
            <person name="Docking T.R."/>
            <person name="Chan S.K."/>
            <person name="Taylor G.A."/>
            <person name="Palmquist D.L."/>
            <person name="Jackman S.D."/>
            <person name="Nguyen A."/>
            <person name="Li M."/>
            <person name="Henderson H."/>
            <person name="Janes J.K."/>
            <person name="Zhao Y."/>
            <person name="Pandoh P."/>
            <person name="Moore R."/>
            <person name="Sperling F.A."/>
            <person name="Huber D.P."/>
            <person name="Birol I."/>
            <person name="Jones S.J."/>
            <person name="Bohlmann J."/>
        </authorList>
    </citation>
    <scope>NUCLEOTIDE SEQUENCE</scope>
</reference>
<dbReference type="Proteomes" id="UP000030742">
    <property type="component" value="Unassembled WGS sequence"/>
</dbReference>
<sequence>MWLQLDGAPPHYYCEVWQFLNADFQNRWIGRNGFENWPPRSPDLTPLDFFLWELAVVLKKEFTSAWKWTVNISNICYK</sequence>
<dbReference type="Gene3D" id="3.30.420.10">
    <property type="entry name" value="Ribonuclease H-like superfamily/Ribonuclease H"/>
    <property type="match status" value="1"/>
</dbReference>
<accession>U4UTZ7</accession>
<dbReference type="PANTHER" id="PTHR47326:SF1">
    <property type="entry name" value="HTH PSQ-TYPE DOMAIN-CONTAINING PROTEIN"/>
    <property type="match status" value="1"/>
</dbReference>
<name>U4UTZ7_DENPD</name>
<proteinExistence type="predicted"/>